<gene>
    <name evidence="2" type="ORF">CKAH01_01936</name>
</gene>
<comment type="caution">
    <text evidence="2">The sequence shown here is derived from an EMBL/GenBank/DDBJ whole genome shotgun (WGS) entry which is preliminary data.</text>
</comment>
<evidence type="ECO:0000313" key="3">
    <source>
        <dbReference type="Proteomes" id="UP001281614"/>
    </source>
</evidence>
<organism evidence="2 3">
    <name type="scientific">Colletotrichum kahawae</name>
    <name type="common">Coffee berry disease fungus</name>
    <dbReference type="NCBI Taxonomy" id="34407"/>
    <lineage>
        <taxon>Eukaryota</taxon>
        <taxon>Fungi</taxon>
        <taxon>Dikarya</taxon>
        <taxon>Ascomycota</taxon>
        <taxon>Pezizomycotina</taxon>
        <taxon>Sordariomycetes</taxon>
        <taxon>Hypocreomycetidae</taxon>
        <taxon>Glomerellales</taxon>
        <taxon>Glomerellaceae</taxon>
        <taxon>Colletotrichum</taxon>
        <taxon>Colletotrichum gloeosporioides species complex</taxon>
    </lineage>
</organism>
<proteinExistence type="predicted"/>
<reference evidence="2" key="1">
    <citation type="submission" date="2023-02" db="EMBL/GenBank/DDBJ databases">
        <title>Colletotrichum kahawae CIFC_Que2 genome sequencing and assembly.</title>
        <authorList>
            <person name="Baroncelli R."/>
        </authorList>
    </citation>
    <scope>NUCLEOTIDE SEQUENCE</scope>
    <source>
        <strain evidence="2">CIFC_Que2</strain>
    </source>
</reference>
<sequence>MTSNLRAVGSTDSDIERLKLQLVSEDTKGHSCQHCSVFKIKFRKLTDGRLRSTSYLDTTEREVHRKAGLGFSFWSMISDRLALIRLRQKAKSILGKVPDDLCFSTDNLSESYDCNLAEALEGEDRNDFYRLDHAREMYWNDAFRTDNDGLDLGSSLTRQPQGNNVPKDLLRLTFSSGMIYFCLYLTFRLLKEAPFLTLIPPRKKFEIDSKHMAVGSPMNLEPSSTTTVDLIQCWLQKCEFQHRCGLFDLPSSMPSMLLQVSSRDSAVLVEVAPQMRMRYLALSYCWGQGTQRLLLFRNNKSTLTSSTGIKISQLDATVRDAIITTYELGFEYLWIDALCIIQDDEDFKAKELQKMGDIYRNAAFTIVPSAAGDVREGFLKRRFSTLERVVPARGRPQIVFKIVAEWKDDRSNEMTQFSAILRTSDLTANQEPWYNRAWTLREALFSRRRLQYHEKQTTWRCYCTGEKVLEDDGRLSRGDEAGGLTSSEVLGHVTRMLWGRQNLPHTSVVFGYWYSLVSTYSRRKLTYFTDRLPAISSTAREFASILQDQYVRGLWVSDLALGLAWRAGTTGLSYDYNLPSWNWASYIGAASWQRGECKQSQDFQVLRFSGLPVDPFREAGSTEIHIRGLLMPFLYNFHLHNDESVEWDDDDSKNPEITVTTDYYEDCRFGGSSETKIHLLALIVTCRKALP</sequence>
<evidence type="ECO:0000313" key="2">
    <source>
        <dbReference type="EMBL" id="KAK2735555.1"/>
    </source>
</evidence>
<accession>A0AAE0D0I1</accession>
<dbReference type="AlphaFoldDB" id="A0AAE0D0I1"/>
<dbReference type="PANTHER" id="PTHR33112:SF16">
    <property type="entry name" value="HETEROKARYON INCOMPATIBILITY DOMAIN-CONTAINING PROTEIN"/>
    <property type="match status" value="1"/>
</dbReference>
<protein>
    <submittedName>
        <fullName evidence="2">Tol protein</fullName>
    </submittedName>
</protein>
<keyword evidence="3" id="KW-1185">Reference proteome</keyword>
<name>A0AAE0D0I1_COLKA</name>
<dbReference type="PANTHER" id="PTHR33112">
    <property type="entry name" value="DOMAIN PROTEIN, PUTATIVE-RELATED"/>
    <property type="match status" value="1"/>
</dbReference>
<dbReference type="Pfam" id="PF06985">
    <property type="entry name" value="HET"/>
    <property type="match status" value="1"/>
</dbReference>
<evidence type="ECO:0000259" key="1">
    <source>
        <dbReference type="Pfam" id="PF06985"/>
    </source>
</evidence>
<feature type="domain" description="Heterokaryon incompatibility" evidence="1">
    <location>
        <begin position="279"/>
        <end position="442"/>
    </location>
</feature>
<dbReference type="InterPro" id="IPR010730">
    <property type="entry name" value="HET"/>
</dbReference>
<dbReference type="EMBL" id="VYYT01000444">
    <property type="protein sequence ID" value="KAK2735555.1"/>
    <property type="molecule type" value="Genomic_DNA"/>
</dbReference>
<dbReference type="Proteomes" id="UP001281614">
    <property type="component" value="Unassembled WGS sequence"/>
</dbReference>